<feature type="chain" id="PRO_5017652742" evidence="1">
    <location>
        <begin position="24"/>
        <end position="229"/>
    </location>
</feature>
<feature type="domain" description="Ysc84 actin-binding" evidence="2">
    <location>
        <begin position="104"/>
        <end position="224"/>
    </location>
</feature>
<protein>
    <submittedName>
        <fullName evidence="3">Lipid-binding SYLF domain-containing protein</fullName>
    </submittedName>
</protein>
<dbReference type="OrthoDB" id="9782434at2"/>
<evidence type="ECO:0000313" key="3">
    <source>
        <dbReference type="EMBL" id="RED51222.1"/>
    </source>
</evidence>
<dbReference type="EMBL" id="QRDW01000003">
    <property type="protein sequence ID" value="RED51222.1"/>
    <property type="molecule type" value="Genomic_DNA"/>
</dbReference>
<feature type="signal peptide" evidence="1">
    <location>
        <begin position="1"/>
        <end position="23"/>
    </location>
</feature>
<sequence>MRTIKTLVTVLALGLGMVAPALADGKTDADELVQEAVFTVERMRSHERHGEKVEHYMKRAKAVFIVPEMLKGAFLIGGEGGSGVLLARADNGQWSYPAFYNIGSGSFGLQVGAQSSEVMLIVMTGKGLSAILDRKVTLGGDISAAAGPIGEGMEASTTTNLDADVLAYSTAKGAFIGASVEGAVIWPSEDDNQAYYGAGAKPKDIILNGKYRNGSSDSLRELLASFKKN</sequence>
<evidence type="ECO:0000259" key="2">
    <source>
        <dbReference type="Pfam" id="PF04366"/>
    </source>
</evidence>
<dbReference type="RefSeq" id="WP_115936136.1">
    <property type="nucleotide sequence ID" value="NZ_QRDW01000003.1"/>
</dbReference>
<dbReference type="InterPro" id="IPR007461">
    <property type="entry name" value="Ysc84_actin-binding"/>
</dbReference>
<reference evidence="3 4" key="1">
    <citation type="submission" date="2018-07" db="EMBL/GenBank/DDBJ databases">
        <title>Genomic Encyclopedia of Type Strains, Phase III (KMG-III): the genomes of soil and plant-associated and newly described type strains.</title>
        <authorList>
            <person name="Whitman W."/>
        </authorList>
    </citation>
    <scope>NUCLEOTIDE SEQUENCE [LARGE SCALE GENOMIC DNA]</scope>
    <source>
        <strain evidence="3 4">CECT 8488</strain>
    </source>
</reference>
<name>A0A3D9HP16_9PROT</name>
<dbReference type="GO" id="GO:0035091">
    <property type="term" value="F:phosphatidylinositol binding"/>
    <property type="evidence" value="ECO:0007669"/>
    <property type="project" value="TreeGrafter"/>
</dbReference>
<dbReference type="CDD" id="cd11524">
    <property type="entry name" value="SYLF"/>
    <property type="match status" value="1"/>
</dbReference>
<dbReference type="AlphaFoldDB" id="A0A3D9HP16"/>
<evidence type="ECO:0000313" key="4">
    <source>
        <dbReference type="Proteomes" id="UP000256845"/>
    </source>
</evidence>
<dbReference type="PANTHER" id="PTHR15629">
    <property type="entry name" value="SH3YL1 PROTEIN"/>
    <property type="match status" value="1"/>
</dbReference>
<proteinExistence type="predicted"/>
<dbReference type="Pfam" id="PF04366">
    <property type="entry name" value="Ysc84"/>
    <property type="match status" value="1"/>
</dbReference>
<comment type="caution">
    <text evidence="3">The sequence shown here is derived from an EMBL/GenBank/DDBJ whole genome shotgun (WGS) entry which is preliminary data.</text>
</comment>
<gene>
    <name evidence="3" type="ORF">DFP90_10319</name>
</gene>
<keyword evidence="4" id="KW-1185">Reference proteome</keyword>
<dbReference type="PANTHER" id="PTHR15629:SF2">
    <property type="entry name" value="SH3 DOMAIN-CONTAINING YSC84-LIKE PROTEIN 1"/>
    <property type="match status" value="1"/>
</dbReference>
<evidence type="ECO:0000256" key="1">
    <source>
        <dbReference type="SAM" id="SignalP"/>
    </source>
</evidence>
<dbReference type="Proteomes" id="UP000256845">
    <property type="component" value="Unassembled WGS sequence"/>
</dbReference>
<accession>A0A3D9HP16</accession>
<dbReference type="InterPro" id="IPR051702">
    <property type="entry name" value="SH3_domain_YSC84-like"/>
</dbReference>
<organism evidence="3 4">
    <name type="scientific">Aestuariispira insulae</name>
    <dbReference type="NCBI Taxonomy" id="1461337"/>
    <lineage>
        <taxon>Bacteria</taxon>
        <taxon>Pseudomonadati</taxon>
        <taxon>Pseudomonadota</taxon>
        <taxon>Alphaproteobacteria</taxon>
        <taxon>Rhodospirillales</taxon>
        <taxon>Kiloniellaceae</taxon>
        <taxon>Aestuariispira</taxon>
    </lineage>
</organism>
<keyword evidence="1" id="KW-0732">Signal</keyword>